<organism evidence="2 3">
    <name type="scientific">Kitasatospora kazusensis</name>
    <dbReference type="NCBI Taxonomy" id="407974"/>
    <lineage>
        <taxon>Bacteria</taxon>
        <taxon>Bacillati</taxon>
        <taxon>Actinomycetota</taxon>
        <taxon>Actinomycetes</taxon>
        <taxon>Kitasatosporales</taxon>
        <taxon>Streptomycetaceae</taxon>
        <taxon>Kitasatospora</taxon>
    </lineage>
</organism>
<reference evidence="3" key="1">
    <citation type="journal article" date="2019" name="Int. J. Syst. Evol. Microbiol.">
        <title>The Global Catalogue of Microorganisms (GCM) 10K type strain sequencing project: providing services to taxonomists for standard genome sequencing and annotation.</title>
        <authorList>
            <consortium name="The Broad Institute Genomics Platform"/>
            <consortium name="The Broad Institute Genome Sequencing Center for Infectious Disease"/>
            <person name="Wu L."/>
            <person name="Ma J."/>
        </authorList>
    </citation>
    <scope>NUCLEOTIDE SEQUENCE [LARGE SCALE GENOMIC DNA]</scope>
    <source>
        <strain evidence="3">JCM 14560</strain>
    </source>
</reference>
<proteinExistence type="predicted"/>
<dbReference type="RefSeq" id="WP_344469105.1">
    <property type="nucleotide sequence ID" value="NZ_BAAANT010000056.1"/>
</dbReference>
<keyword evidence="3" id="KW-1185">Reference proteome</keyword>
<dbReference type="Proteomes" id="UP001422759">
    <property type="component" value="Unassembled WGS sequence"/>
</dbReference>
<evidence type="ECO:0000256" key="1">
    <source>
        <dbReference type="SAM" id="MobiDB-lite"/>
    </source>
</evidence>
<protein>
    <recommendedName>
        <fullName evidence="4">EcsC family protein</fullName>
    </recommendedName>
</protein>
<dbReference type="EMBL" id="BAAANT010000056">
    <property type="protein sequence ID" value="GAA2156992.1"/>
    <property type="molecule type" value="Genomic_DNA"/>
</dbReference>
<accession>A0ABP5M3H2</accession>
<sequence length="303" mass="31026">MGLLRGRRRHDPELPPAAGAGADEAVEAVEALAGLSVEMEHRPPGLTPVDRLAWYRAHGGRRAGALVSALAGLLARGGLAAAKGAGYGGRALADRLLDAAPRIPVRDLATLRAQHPDAAGPEELAFRLALGACRASGAVGASVGAAAMMPVPPAMPLEIAAETLAVAAVEIKLIAELHEVYGQPAVGTRAQRAAAYVASWADRRGIDRAALVGPAGLAAVVVGAEVRHKVRQRLTRSTLRRVPSLTPMLVGAGAGAVVNRRDTRKLAAQIRSDLRGRPPADPDYWAAAAPPGPGPVAGHEPGG</sequence>
<evidence type="ECO:0000313" key="3">
    <source>
        <dbReference type="Proteomes" id="UP001422759"/>
    </source>
</evidence>
<name>A0ABP5M3H2_9ACTN</name>
<gene>
    <name evidence="2" type="ORF">GCM10009760_58600</name>
</gene>
<evidence type="ECO:0008006" key="4">
    <source>
        <dbReference type="Google" id="ProtNLM"/>
    </source>
</evidence>
<comment type="caution">
    <text evidence="2">The sequence shown here is derived from an EMBL/GenBank/DDBJ whole genome shotgun (WGS) entry which is preliminary data.</text>
</comment>
<feature type="region of interest" description="Disordered" evidence="1">
    <location>
        <begin position="1"/>
        <end position="21"/>
    </location>
</feature>
<evidence type="ECO:0000313" key="2">
    <source>
        <dbReference type="EMBL" id="GAA2156992.1"/>
    </source>
</evidence>
<feature type="region of interest" description="Disordered" evidence="1">
    <location>
        <begin position="272"/>
        <end position="303"/>
    </location>
</feature>